<dbReference type="AlphaFoldDB" id="A0A2P5EEW0"/>
<keyword evidence="2" id="KW-1185">Reference proteome</keyword>
<organism evidence="1 2">
    <name type="scientific">Trema orientale</name>
    <name type="common">Charcoal tree</name>
    <name type="synonym">Celtis orientalis</name>
    <dbReference type="NCBI Taxonomy" id="63057"/>
    <lineage>
        <taxon>Eukaryota</taxon>
        <taxon>Viridiplantae</taxon>
        <taxon>Streptophyta</taxon>
        <taxon>Embryophyta</taxon>
        <taxon>Tracheophyta</taxon>
        <taxon>Spermatophyta</taxon>
        <taxon>Magnoliopsida</taxon>
        <taxon>eudicotyledons</taxon>
        <taxon>Gunneridae</taxon>
        <taxon>Pentapetalae</taxon>
        <taxon>rosids</taxon>
        <taxon>fabids</taxon>
        <taxon>Rosales</taxon>
        <taxon>Cannabaceae</taxon>
        <taxon>Trema</taxon>
    </lineage>
</organism>
<reference evidence="2" key="1">
    <citation type="submission" date="2016-06" db="EMBL/GenBank/DDBJ databases">
        <title>Parallel loss of symbiosis genes in relatives of nitrogen-fixing non-legume Parasponia.</title>
        <authorList>
            <person name="Van Velzen R."/>
            <person name="Holmer R."/>
            <person name="Bu F."/>
            <person name="Rutten L."/>
            <person name="Van Zeijl A."/>
            <person name="Liu W."/>
            <person name="Santuari L."/>
            <person name="Cao Q."/>
            <person name="Sharma T."/>
            <person name="Shen D."/>
            <person name="Roswanjaya Y."/>
            <person name="Wardhani T."/>
            <person name="Kalhor M.S."/>
            <person name="Jansen J."/>
            <person name="Van den Hoogen J."/>
            <person name="Gungor B."/>
            <person name="Hartog M."/>
            <person name="Hontelez J."/>
            <person name="Verver J."/>
            <person name="Yang W.-C."/>
            <person name="Schijlen E."/>
            <person name="Repin R."/>
            <person name="Schilthuizen M."/>
            <person name="Schranz E."/>
            <person name="Heidstra R."/>
            <person name="Miyata K."/>
            <person name="Fedorova E."/>
            <person name="Kohlen W."/>
            <person name="Bisseling T."/>
            <person name="Smit S."/>
            <person name="Geurts R."/>
        </authorList>
    </citation>
    <scope>NUCLEOTIDE SEQUENCE [LARGE SCALE GENOMIC DNA]</scope>
    <source>
        <strain evidence="2">cv. RG33-2</strain>
    </source>
</reference>
<gene>
    <name evidence="1" type="ORF">TorRG33x02_200930</name>
</gene>
<dbReference type="Proteomes" id="UP000237000">
    <property type="component" value="Unassembled WGS sequence"/>
</dbReference>
<evidence type="ECO:0000313" key="1">
    <source>
        <dbReference type="EMBL" id="PON84083.1"/>
    </source>
</evidence>
<dbReference type="OrthoDB" id="10392658at2759"/>
<dbReference type="InParanoid" id="A0A2P5EEW0"/>
<accession>A0A2P5EEW0</accession>
<comment type="caution">
    <text evidence="1">The sequence shown here is derived from an EMBL/GenBank/DDBJ whole genome shotgun (WGS) entry which is preliminary data.</text>
</comment>
<name>A0A2P5EEW0_TREOI</name>
<dbReference type="EMBL" id="JXTC01000168">
    <property type="protein sequence ID" value="PON84083.1"/>
    <property type="molecule type" value="Genomic_DNA"/>
</dbReference>
<sequence>METILFSSKSASHSKLISSFVHFNGCHGNSKVFLVTPCWSSRRTRRKFCVENVASEKKQQF</sequence>
<evidence type="ECO:0000313" key="2">
    <source>
        <dbReference type="Proteomes" id="UP000237000"/>
    </source>
</evidence>
<protein>
    <submittedName>
        <fullName evidence="1">Uncharacterized protein</fullName>
    </submittedName>
</protein>
<proteinExistence type="predicted"/>